<proteinExistence type="predicted"/>
<dbReference type="AlphaFoldDB" id="A0AAJ2X263"/>
<gene>
    <name evidence="2" type="ORF">LLE72_007080</name>
</gene>
<accession>A0AAJ2X263</accession>
<protein>
    <submittedName>
        <fullName evidence="2">Uncharacterized protein</fullName>
    </submittedName>
</protein>
<reference evidence="2" key="2">
    <citation type="submission" date="2024-01" db="EMBL/GenBank/DDBJ databases">
        <title>Long-read genome sequencing of X. campestris pv. papavericola.</title>
        <authorList>
            <person name="Hussain R.M.F."/>
            <person name="Greer S."/>
            <person name="Harrison J."/>
            <person name="Grant M."/>
            <person name="Vicente J."/>
            <person name="Studholme D.J."/>
        </authorList>
    </citation>
    <scope>NUCLEOTIDE SEQUENCE</scope>
    <source>
        <strain evidence="2">NCPPB 2970</strain>
    </source>
</reference>
<dbReference type="EMBL" id="JAJFNJ020000003">
    <property type="protein sequence ID" value="MEC3887519.1"/>
    <property type="molecule type" value="Genomic_DNA"/>
</dbReference>
<evidence type="ECO:0000256" key="1">
    <source>
        <dbReference type="SAM" id="MobiDB-lite"/>
    </source>
</evidence>
<name>A0AAJ2X263_XANCA</name>
<evidence type="ECO:0000313" key="2">
    <source>
        <dbReference type="EMBL" id="MEC3887519.1"/>
    </source>
</evidence>
<comment type="caution">
    <text evidence="2">The sequence shown here is derived from an EMBL/GenBank/DDBJ whole genome shotgun (WGS) entry which is preliminary data.</text>
</comment>
<dbReference type="RefSeq" id="WP_153066144.1">
    <property type="nucleotide sequence ID" value="NZ_JAJFNJ020000003.1"/>
</dbReference>
<reference evidence="2" key="1">
    <citation type="submission" date="2021-10" db="EMBL/GenBank/DDBJ databases">
        <authorList>
            <person name="Hussein R."/>
            <person name="Harrison J."/>
            <person name="Studholme D.J."/>
            <person name="Vicente J."/>
            <person name="Grant M."/>
        </authorList>
    </citation>
    <scope>NUCLEOTIDE SEQUENCE</scope>
    <source>
        <strain evidence="2">NCPPB 2970</strain>
    </source>
</reference>
<evidence type="ECO:0000313" key="3">
    <source>
        <dbReference type="Proteomes" id="UP001297361"/>
    </source>
</evidence>
<dbReference type="Proteomes" id="UP001297361">
    <property type="component" value="Unassembled WGS sequence"/>
</dbReference>
<feature type="region of interest" description="Disordered" evidence="1">
    <location>
        <begin position="1"/>
        <end position="26"/>
    </location>
</feature>
<sequence>MAIETASMASPAAVTTQRGIHMRAKKPRSTARASAMLLITVLLTACAQIPKSTVAESQFATLSCDALAQQTEEATKTKAIADEARSDSWHAVVPVIVAVRYRQAAAASTDAQKRLTLLAEQANRRGCAG</sequence>
<organism evidence="2 3">
    <name type="scientific">Xanthomonas campestris pv. papavericola</name>
    <dbReference type="NCBI Taxonomy" id="487881"/>
    <lineage>
        <taxon>Bacteria</taxon>
        <taxon>Pseudomonadati</taxon>
        <taxon>Pseudomonadota</taxon>
        <taxon>Gammaproteobacteria</taxon>
        <taxon>Lysobacterales</taxon>
        <taxon>Lysobacteraceae</taxon>
        <taxon>Xanthomonas</taxon>
    </lineage>
</organism>